<reference evidence="1" key="1">
    <citation type="journal article" date="2014" name="Front. Microbiol.">
        <title>High frequency of phylogenetically diverse reductive dehalogenase-homologous genes in deep subseafloor sedimentary metagenomes.</title>
        <authorList>
            <person name="Kawai M."/>
            <person name="Futagami T."/>
            <person name="Toyoda A."/>
            <person name="Takaki Y."/>
            <person name="Nishi S."/>
            <person name="Hori S."/>
            <person name="Arai W."/>
            <person name="Tsubouchi T."/>
            <person name="Morono Y."/>
            <person name="Uchiyama I."/>
            <person name="Ito T."/>
            <person name="Fujiyama A."/>
            <person name="Inagaki F."/>
            <person name="Takami H."/>
        </authorList>
    </citation>
    <scope>NUCLEOTIDE SEQUENCE</scope>
    <source>
        <strain evidence="1">Expedition CK06-06</strain>
    </source>
</reference>
<dbReference type="AlphaFoldDB" id="X0V256"/>
<evidence type="ECO:0000313" key="1">
    <source>
        <dbReference type="EMBL" id="GAF94735.1"/>
    </source>
</evidence>
<name>X0V256_9ZZZZ</name>
<gene>
    <name evidence="1" type="ORF">S01H1_28087</name>
</gene>
<protein>
    <submittedName>
        <fullName evidence="1">Uncharacterized protein</fullName>
    </submittedName>
</protein>
<comment type="caution">
    <text evidence="1">The sequence shown here is derived from an EMBL/GenBank/DDBJ whole genome shotgun (WGS) entry which is preliminary data.</text>
</comment>
<sequence>MRRLIAVLVLAGCAAAVRAGELPVNRWVKLAEGGIGPRSAPGLVYAPKLKRLVLWGGAISLYPKKGPFPYDVLSAAPGSGEWRNEFPAGKN</sequence>
<dbReference type="EMBL" id="BARS01017147">
    <property type="protein sequence ID" value="GAF94735.1"/>
    <property type="molecule type" value="Genomic_DNA"/>
</dbReference>
<accession>X0V256</accession>
<organism evidence="1">
    <name type="scientific">marine sediment metagenome</name>
    <dbReference type="NCBI Taxonomy" id="412755"/>
    <lineage>
        <taxon>unclassified sequences</taxon>
        <taxon>metagenomes</taxon>
        <taxon>ecological metagenomes</taxon>
    </lineage>
</organism>
<proteinExistence type="predicted"/>
<feature type="non-terminal residue" evidence="1">
    <location>
        <position position="91"/>
    </location>
</feature>